<comment type="caution">
    <text evidence="1">The sequence shown here is derived from an EMBL/GenBank/DDBJ whole genome shotgun (WGS) entry which is preliminary data.</text>
</comment>
<dbReference type="AlphaFoldDB" id="A0A0E2D834"/>
<dbReference type="EMBL" id="AHNR02000028">
    <property type="protein sequence ID" value="EKR55628.1"/>
    <property type="molecule type" value="Genomic_DNA"/>
</dbReference>
<protein>
    <submittedName>
        <fullName evidence="1">Uncharacterized protein</fullName>
    </submittedName>
</protein>
<proteinExistence type="predicted"/>
<accession>A0A0E2D834</accession>
<organism evidence="1 2">
    <name type="scientific">Leptospira interrogans str. UI 12758</name>
    <dbReference type="NCBI Taxonomy" id="1049938"/>
    <lineage>
        <taxon>Bacteria</taxon>
        <taxon>Pseudomonadati</taxon>
        <taxon>Spirochaetota</taxon>
        <taxon>Spirochaetia</taxon>
        <taxon>Leptospirales</taxon>
        <taxon>Leptospiraceae</taxon>
        <taxon>Leptospira</taxon>
    </lineage>
</organism>
<gene>
    <name evidence="1" type="ORF">LEP1GSC105_2286</name>
</gene>
<name>A0A0E2D834_LEPIR</name>
<reference evidence="1 2" key="1">
    <citation type="submission" date="2012-10" db="EMBL/GenBank/DDBJ databases">
        <authorList>
            <person name="Harkins D.M."/>
            <person name="Durkin A.S."/>
            <person name="Brinkac L.M."/>
            <person name="Haft D.H."/>
            <person name="Selengut J.D."/>
            <person name="Sanka R."/>
            <person name="DePew J."/>
            <person name="Purushe J."/>
            <person name="Chanthongthip A."/>
            <person name="Lattana O."/>
            <person name="Phetsouvanh R."/>
            <person name="Newton P.N."/>
            <person name="Vinetz J.M."/>
            <person name="Sutton G.G."/>
            <person name="Nierman W.C."/>
            <person name="Fouts D.E."/>
        </authorList>
    </citation>
    <scope>NUCLEOTIDE SEQUENCE [LARGE SCALE GENOMIC DNA]</scope>
    <source>
        <strain evidence="1 2">UI 12758</strain>
    </source>
</reference>
<dbReference type="Proteomes" id="UP000001340">
    <property type="component" value="Unassembled WGS sequence"/>
</dbReference>
<evidence type="ECO:0000313" key="2">
    <source>
        <dbReference type="Proteomes" id="UP000001340"/>
    </source>
</evidence>
<sequence length="37" mass="4331">MTFFEADSTSKPLKKVSNIIFMCQSNSKKKINFQLYL</sequence>
<evidence type="ECO:0000313" key="1">
    <source>
        <dbReference type="EMBL" id="EKR55628.1"/>
    </source>
</evidence>